<evidence type="ECO:0000313" key="5">
    <source>
        <dbReference type="Proteomes" id="UP001303889"/>
    </source>
</evidence>
<dbReference type="GO" id="GO:0008270">
    <property type="term" value="F:zinc ion binding"/>
    <property type="evidence" value="ECO:0007669"/>
    <property type="project" value="UniProtKB-KW"/>
</dbReference>
<keyword evidence="1" id="KW-0862">Zinc</keyword>
<reference evidence="4" key="2">
    <citation type="submission" date="2023-05" db="EMBL/GenBank/DDBJ databases">
        <authorList>
            <consortium name="Lawrence Berkeley National Laboratory"/>
            <person name="Steindorff A."/>
            <person name="Hensen N."/>
            <person name="Bonometti L."/>
            <person name="Westerberg I."/>
            <person name="Brannstrom I.O."/>
            <person name="Guillou S."/>
            <person name="Cros-Aarteil S."/>
            <person name="Calhoun S."/>
            <person name="Haridas S."/>
            <person name="Kuo A."/>
            <person name="Mondo S."/>
            <person name="Pangilinan J."/>
            <person name="Riley R."/>
            <person name="Labutti K."/>
            <person name="Andreopoulos B."/>
            <person name="Lipzen A."/>
            <person name="Chen C."/>
            <person name="Yanf M."/>
            <person name="Daum C."/>
            <person name="Ng V."/>
            <person name="Clum A."/>
            <person name="Ohm R."/>
            <person name="Martin F."/>
            <person name="Silar P."/>
            <person name="Natvig D."/>
            <person name="Lalanne C."/>
            <person name="Gautier V."/>
            <person name="Ament-Velasquez S.L."/>
            <person name="Kruys A."/>
            <person name="Hutchinson M.I."/>
            <person name="Powell A.J."/>
            <person name="Barry K."/>
            <person name="Miller A.N."/>
            <person name="Grigoriev I.V."/>
            <person name="Debuchy R."/>
            <person name="Gladieux P."/>
            <person name="Thoren M.H."/>
            <person name="Johannesson H."/>
        </authorList>
    </citation>
    <scope>NUCLEOTIDE SEQUENCE</scope>
    <source>
        <strain evidence="4">CBS 103.79</strain>
    </source>
</reference>
<evidence type="ECO:0000256" key="1">
    <source>
        <dbReference type="PROSITE-ProRule" id="PRU00042"/>
    </source>
</evidence>
<keyword evidence="1" id="KW-0863">Zinc-finger</keyword>
<feature type="domain" description="C2H2-type" evidence="3">
    <location>
        <begin position="215"/>
        <end position="243"/>
    </location>
</feature>
<reference evidence="4" key="1">
    <citation type="journal article" date="2023" name="Mol. Phylogenet. Evol.">
        <title>Genome-scale phylogeny and comparative genomics of the fungal order Sordariales.</title>
        <authorList>
            <person name="Hensen N."/>
            <person name="Bonometti L."/>
            <person name="Westerberg I."/>
            <person name="Brannstrom I.O."/>
            <person name="Guillou S."/>
            <person name="Cros-Aarteil S."/>
            <person name="Calhoun S."/>
            <person name="Haridas S."/>
            <person name="Kuo A."/>
            <person name="Mondo S."/>
            <person name="Pangilinan J."/>
            <person name="Riley R."/>
            <person name="LaButti K."/>
            <person name="Andreopoulos B."/>
            <person name="Lipzen A."/>
            <person name="Chen C."/>
            <person name="Yan M."/>
            <person name="Daum C."/>
            <person name="Ng V."/>
            <person name="Clum A."/>
            <person name="Steindorff A."/>
            <person name="Ohm R.A."/>
            <person name="Martin F."/>
            <person name="Silar P."/>
            <person name="Natvig D.O."/>
            <person name="Lalanne C."/>
            <person name="Gautier V."/>
            <person name="Ament-Velasquez S.L."/>
            <person name="Kruys A."/>
            <person name="Hutchinson M.I."/>
            <person name="Powell A.J."/>
            <person name="Barry K."/>
            <person name="Miller A.N."/>
            <person name="Grigoriev I.V."/>
            <person name="Debuchy R."/>
            <person name="Gladieux P."/>
            <person name="Hiltunen Thoren M."/>
            <person name="Johannesson H."/>
        </authorList>
    </citation>
    <scope>NUCLEOTIDE SEQUENCE</scope>
    <source>
        <strain evidence="4">CBS 103.79</strain>
    </source>
</reference>
<proteinExistence type="predicted"/>
<dbReference type="PROSITE" id="PS50157">
    <property type="entry name" value="ZINC_FINGER_C2H2_2"/>
    <property type="match status" value="1"/>
</dbReference>
<name>A0AAN6RLK4_9PEZI</name>
<evidence type="ECO:0000259" key="3">
    <source>
        <dbReference type="PROSITE" id="PS50157"/>
    </source>
</evidence>
<evidence type="ECO:0000313" key="4">
    <source>
        <dbReference type="EMBL" id="KAK3896387.1"/>
    </source>
</evidence>
<keyword evidence="5" id="KW-1185">Reference proteome</keyword>
<gene>
    <name evidence="4" type="ORF">C8A05DRAFT_48495</name>
</gene>
<dbReference type="Gene3D" id="3.30.160.60">
    <property type="entry name" value="Classic Zinc Finger"/>
    <property type="match status" value="1"/>
</dbReference>
<dbReference type="InterPro" id="IPR013087">
    <property type="entry name" value="Znf_C2H2_type"/>
</dbReference>
<feature type="region of interest" description="Disordered" evidence="2">
    <location>
        <begin position="367"/>
        <end position="404"/>
    </location>
</feature>
<dbReference type="Proteomes" id="UP001303889">
    <property type="component" value="Unassembled WGS sequence"/>
</dbReference>
<dbReference type="AlphaFoldDB" id="A0AAN6RLK4"/>
<feature type="compositionally biased region" description="Basic and acidic residues" evidence="2">
    <location>
        <begin position="389"/>
        <end position="404"/>
    </location>
</feature>
<evidence type="ECO:0000256" key="2">
    <source>
        <dbReference type="SAM" id="MobiDB-lite"/>
    </source>
</evidence>
<protein>
    <recommendedName>
        <fullName evidence="3">C2H2-type domain-containing protein</fullName>
    </recommendedName>
</protein>
<dbReference type="SMART" id="SM00355">
    <property type="entry name" value="ZnF_C2H2"/>
    <property type="match status" value="4"/>
</dbReference>
<feature type="region of interest" description="Disordered" evidence="2">
    <location>
        <begin position="128"/>
        <end position="147"/>
    </location>
</feature>
<keyword evidence="1" id="KW-0479">Metal-binding</keyword>
<accession>A0AAN6RLK4</accession>
<dbReference type="EMBL" id="MU856725">
    <property type="protein sequence ID" value="KAK3896387.1"/>
    <property type="molecule type" value="Genomic_DNA"/>
</dbReference>
<comment type="caution">
    <text evidence="4">The sequence shown here is derived from an EMBL/GenBank/DDBJ whole genome shotgun (WGS) entry which is preliminary data.</text>
</comment>
<dbReference type="PROSITE" id="PS00028">
    <property type="entry name" value="ZINC_FINGER_C2H2_1"/>
    <property type="match status" value="2"/>
</dbReference>
<organism evidence="4 5">
    <name type="scientific">Staphylotrichum tortipilum</name>
    <dbReference type="NCBI Taxonomy" id="2831512"/>
    <lineage>
        <taxon>Eukaryota</taxon>
        <taxon>Fungi</taxon>
        <taxon>Dikarya</taxon>
        <taxon>Ascomycota</taxon>
        <taxon>Pezizomycotina</taxon>
        <taxon>Sordariomycetes</taxon>
        <taxon>Sordariomycetidae</taxon>
        <taxon>Sordariales</taxon>
        <taxon>Chaetomiaceae</taxon>
        <taxon>Staphylotrichum</taxon>
    </lineage>
</organism>
<sequence>MANSEKVFQQRYLPLHIRKEVMPILFGPEAAGTNERLFAMLRRATMSRDEHAPLYATIDDMEDLEKRRDMQKLKRECEEERDAKGAEHPDAQRAYAGSAKLRSDLRMLLVLRDRKRYFDEADRRRALGQSTSDLSTPTAKLSIPQTRTGTADQVATYLGRFLRQRDLGGQRRPQFFSQLLLAYLGNRGTEVAAIMDSLDGTKGPQDTAEHAPERWTCLLCLASFAHRSGLTRHNQNAHFRNGAFDRPFPCPQCDRLGKEKQVVEGVEQWSNHVEQCHGIMYTPCLPSPSCQRKAGPGEPKPAKTRSAHCLLCEGMFYPGNSFSRHINKEHKSQAPFACLECSGQDGSKAVTTENWAAWMDHVAKVHGRDGQTGAELSGQTVPGKRKRGGCKDGDPETEKRPRLN</sequence>